<dbReference type="GO" id="GO:0009893">
    <property type="term" value="P:positive regulation of metabolic process"/>
    <property type="evidence" value="ECO:0007669"/>
    <property type="project" value="UniProtKB-ARBA"/>
</dbReference>
<dbReference type="GO" id="GO:0031349">
    <property type="term" value="P:positive regulation of defense response"/>
    <property type="evidence" value="ECO:0007669"/>
    <property type="project" value="UniProtKB-ARBA"/>
</dbReference>
<protein>
    <submittedName>
        <fullName evidence="4">Uncharacterized protein</fullName>
    </submittedName>
</protein>
<dbReference type="InterPro" id="IPR008271">
    <property type="entry name" value="Ser/Thr_kinase_AS"/>
</dbReference>
<dbReference type="OMA" id="NVYTGPK"/>
<dbReference type="SMART" id="SM00220">
    <property type="entry name" value="S_TKc"/>
    <property type="match status" value="1"/>
</dbReference>
<evidence type="ECO:0000259" key="2">
    <source>
        <dbReference type="PROSITE" id="PS50011"/>
    </source>
</evidence>
<reference evidence="4" key="2">
    <citation type="submission" date="2025-09" db="UniProtKB">
        <authorList>
            <consortium name="Ensembl"/>
        </authorList>
    </citation>
    <scope>IDENTIFICATION</scope>
</reference>
<keyword evidence="5" id="KW-1185">Reference proteome</keyword>
<dbReference type="Proteomes" id="UP000261620">
    <property type="component" value="Unplaced"/>
</dbReference>
<dbReference type="Gene3D" id="1.10.510.10">
    <property type="entry name" value="Transferase(Phosphotransferase) domain 1"/>
    <property type="match status" value="1"/>
</dbReference>
<dbReference type="InterPro" id="IPR001245">
    <property type="entry name" value="Ser-Thr/Tyr_kinase_cat_dom"/>
</dbReference>
<dbReference type="InterPro" id="IPR011029">
    <property type="entry name" value="DEATH-like_dom_sf"/>
</dbReference>
<dbReference type="GO" id="GO:0005524">
    <property type="term" value="F:ATP binding"/>
    <property type="evidence" value="ECO:0007669"/>
    <property type="project" value="InterPro"/>
</dbReference>
<feature type="domain" description="Death" evidence="3">
    <location>
        <begin position="569"/>
        <end position="655"/>
    </location>
</feature>
<evidence type="ECO:0000259" key="3">
    <source>
        <dbReference type="PROSITE" id="PS50017"/>
    </source>
</evidence>
<dbReference type="SMART" id="SM00005">
    <property type="entry name" value="DEATH"/>
    <property type="match status" value="1"/>
</dbReference>
<dbReference type="SUPFAM" id="SSF47986">
    <property type="entry name" value="DEATH domain"/>
    <property type="match status" value="1"/>
</dbReference>
<dbReference type="Pfam" id="PF00531">
    <property type="entry name" value="Death"/>
    <property type="match status" value="1"/>
</dbReference>
<accession>A0A3Q3X017</accession>
<dbReference type="PROSITE" id="PS00108">
    <property type="entry name" value="PROTEIN_KINASE_ST"/>
    <property type="match status" value="1"/>
</dbReference>
<evidence type="ECO:0000313" key="5">
    <source>
        <dbReference type="Proteomes" id="UP000261620"/>
    </source>
</evidence>
<sequence>MATAPPPSLHMRSTDLIKREPLDYGGFGDVFLCYHATLGRVVLKTIYTGTLRNEESKRLLLAEGSIMASLNHERVVKLLGVIMEDKDCSLVMELIPRGNLLAMLEAVSVPLSIKGRIIVEILEAMVYLAEQHVIHKDIKPENILVDKDFHIKIADLGLATCQAWSKLTKEESRRKSHKGRSAGVRGAGTLSYMAPEHLENIHTASTEKSDVYSFAIVVWVILTREEPYANARSEDQMCQCVRNGNRPAEDLIPSDVPPEMIRLMKWGWSHNPVQRPTFKESYDYFFPFYTTTLDPHVEEDLLELRVNVFSLGYNLILNRIELHYCYNLSCCFADCPAPLVSSDMFISAPVEASIEDICDIQYVASGESIHSDAKAGNSPSALEEKLDQELQYHIHGSYNHKNPSDAANCLHHNSLNPFSHDLVTSNQMVRQLEQDRPSNASSVLSWTKAPVQPTSQDEAIRSSSLSPSHLPSSVSASSLPQFNQEHPLSHYDRQKSWPAYPVSDTSAPDINPGRSLFIQNASGIQIGSNNTMRIRGYESQHSLLSQPANALTNFPIKEGILKYEDHPVTEDHLDLLRENIGAKWKRCARRLGLTSVEVETIEHDCYRDGLPEMVHQMLDRWKMKEGSIGCTVGKLCRALEGNIKVDVIQKILDTCHNSS</sequence>
<dbReference type="PANTHER" id="PTHR44329:SF6">
    <property type="entry name" value="RECEPTOR-INTERACTING SERINE_THREONINE-PROTEIN KINASE 1"/>
    <property type="match status" value="1"/>
</dbReference>
<dbReference type="PANTHER" id="PTHR44329">
    <property type="entry name" value="SERINE/THREONINE-PROTEIN KINASE TNNI3K-RELATED"/>
    <property type="match status" value="1"/>
</dbReference>
<reference evidence="4" key="1">
    <citation type="submission" date="2025-08" db="UniProtKB">
        <authorList>
            <consortium name="Ensembl"/>
        </authorList>
    </citation>
    <scope>IDENTIFICATION</scope>
</reference>
<name>A0A3Q3X017_MOLML</name>
<dbReference type="Pfam" id="PF07714">
    <property type="entry name" value="PK_Tyr_Ser-Thr"/>
    <property type="match status" value="1"/>
</dbReference>
<evidence type="ECO:0000256" key="1">
    <source>
        <dbReference type="SAM" id="MobiDB-lite"/>
    </source>
</evidence>
<dbReference type="GO" id="GO:0071345">
    <property type="term" value="P:cellular response to cytokine stimulus"/>
    <property type="evidence" value="ECO:0007669"/>
    <property type="project" value="UniProtKB-ARBA"/>
</dbReference>
<dbReference type="InterPro" id="IPR051681">
    <property type="entry name" value="Ser/Thr_Kinases-Pseudokinases"/>
</dbReference>
<dbReference type="Gene3D" id="1.10.533.10">
    <property type="entry name" value="Death Domain, Fas"/>
    <property type="match status" value="1"/>
</dbReference>
<feature type="region of interest" description="Disordered" evidence="1">
    <location>
        <begin position="432"/>
        <end position="481"/>
    </location>
</feature>
<dbReference type="InterPro" id="IPR025735">
    <property type="entry name" value="RHIM"/>
</dbReference>
<dbReference type="GO" id="GO:0043123">
    <property type="term" value="P:positive regulation of canonical NF-kappaB signal transduction"/>
    <property type="evidence" value="ECO:0007669"/>
    <property type="project" value="UniProtKB-ARBA"/>
</dbReference>
<dbReference type="GO" id="GO:0004706">
    <property type="term" value="F:JUN kinase kinase kinase activity"/>
    <property type="evidence" value="ECO:0007669"/>
    <property type="project" value="TreeGrafter"/>
</dbReference>
<dbReference type="Ensembl" id="ENSMMOT00000024550.1">
    <property type="protein sequence ID" value="ENSMMOP00000024148.1"/>
    <property type="gene ID" value="ENSMMOG00000018380.1"/>
</dbReference>
<organism evidence="4 5">
    <name type="scientific">Mola mola</name>
    <name type="common">Ocean sunfish</name>
    <name type="synonym">Tetraodon mola</name>
    <dbReference type="NCBI Taxonomy" id="94237"/>
    <lineage>
        <taxon>Eukaryota</taxon>
        <taxon>Metazoa</taxon>
        <taxon>Chordata</taxon>
        <taxon>Craniata</taxon>
        <taxon>Vertebrata</taxon>
        <taxon>Euteleostomi</taxon>
        <taxon>Actinopterygii</taxon>
        <taxon>Neopterygii</taxon>
        <taxon>Teleostei</taxon>
        <taxon>Neoteleostei</taxon>
        <taxon>Acanthomorphata</taxon>
        <taxon>Eupercaria</taxon>
        <taxon>Tetraodontiformes</taxon>
        <taxon>Molidae</taxon>
        <taxon>Mola</taxon>
    </lineage>
</organism>
<dbReference type="PROSITE" id="PS50017">
    <property type="entry name" value="DEATH_DOMAIN"/>
    <property type="match status" value="1"/>
</dbReference>
<dbReference type="Pfam" id="PF12721">
    <property type="entry name" value="RHIM"/>
    <property type="match status" value="1"/>
</dbReference>
<dbReference type="PROSITE" id="PS50011">
    <property type="entry name" value="PROTEIN_KINASE_DOM"/>
    <property type="match status" value="1"/>
</dbReference>
<feature type="domain" description="Protein kinase" evidence="2">
    <location>
        <begin position="16"/>
        <end position="289"/>
    </location>
</feature>
<feature type="compositionally biased region" description="Low complexity" evidence="1">
    <location>
        <begin position="462"/>
        <end position="480"/>
    </location>
</feature>
<dbReference type="InterPro" id="IPR000488">
    <property type="entry name" value="Death_dom"/>
</dbReference>
<dbReference type="AlphaFoldDB" id="A0A3Q3X017"/>
<proteinExistence type="predicted"/>
<dbReference type="InterPro" id="IPR000719">
    <property type="entry name" value="Prot_kinase_dom"/>
</dbReference>
<evidence type="ECO:0000313" key="4">
    <source>
        <dbReference type="Ensembl" id="ENSMMOP00000024148.1"/>
    </source>
</evidence>
<dbReference type="SUPFAM" id="SSF56112">
    <property type="entry name" value="Protein kinase-like (PK-like)"/>
    <property type="match status" value="1"/>
</dbReference>
<dbReference type="STRING" id="94237.ENSMMOP00000024148"/>
<dbReference type="InterPro" id="IPR011009">
    <property type="entry name" value="Kinase-like_dom_sf"/>
</dbReference>